<gene>
    <name evidence="1" type="primary">YkfD</name>
    <name evidence="1" type="ORF">XYCOK13_08410</name>
</gene>
<comment type="caution">
    <text evidence="1">The sequence shown here is derived from an EMBL/GenBank/DDBJ whole genome shotgun (WGS) entry which is preliminary data.</text>
</comment>
<evidence type="ECO:0000313" key="1">
    <source>
        <dbReference type="EMBL" id="GIQ68017.1"/>
    </source>
</evidence>
<reference evidence="1" key="1">
    <citation type="submission" date="2021-04" db="EMBL/GenBank/DDBJ databases">
        <title>Draft genome sequence of Xylanibacillus composti strain K13.</title>
        <authorList>
            <person name="Uke A."/>
            <person name="Chhe C."/>
            <person name="Baramee S."/>
            <person name="Kosugi A."/>
        </authorList>
    </citation>
    <scope>NUCLEOTIDE SEQUENCE</scope>
    <source>
        <strain evidence="1">K13</strain>
    </source>
</reference>
<proteinExistence type="predicted"/>
<dbReference type="InterPro" id="IPR010690">
    <property type="entry name" value="YqfD"/>
</dbReference>
<evidence type="ECO:0000313" key="2">
    <source>
        <dbReference type="Proteomes" id="UP000677918"/>
    </source>
</evidence>
<sequence length="301" mass="34339">MFFFILGLYVLSNLVWRVDISGNDRLSKDEIRQAAQEAGVYPLQWKFRLPDPDQIAYALTRKLPDATWIGVEINGTTVQIKIVESTIPEAQQLKSPRHVVATHDAVITDIQAVRGVPQVRVNQRVRKGDILISGILGDEEHSEVVVAEGDVKGLVWYEYDMAVPLTQRHHVYTGNVRERDYLLFGTRALKVKGYGDTGFADQDLIQEVHKIRWRNWELPFGWMNEKVLEIRMEETALEVKEAKEIALQQARADLLLKAGEDAEIREQNVLHERSESGKVYMKAHFEVNQTIAGEQVIVQGE</sequence>
<keyword evidence="2" id="KW-1185">Reference proteome</keyword>
<dbReference type="RefSeq" id="WP_244864984.1">
    <property type="nucleotide sequence ID" value="NZ_BOVK01000011.1"/>
</dbReference>
<dbReference type="InterPro" id="IPR018247">
    <property type="entry name" value="EF_Hand_1_Ca_BS"/>
</dbReference>
<dbReference type="EMBL" id="BOVK01000011">
    <property type="protein sequence ID" value="GIQ68017.1"/>
    <property type="molecule type" value="Genomic_DNA"/>
</dbReference>
<dbReference type="PROSITE" id="PS00018">
    <property type="entry name" value="EF_HAND_1"/>
    <property type="match status" value="1"/>
</dbReference>
<dbReference type="Pfam" id="PF06898">
    <property type="entry name" value="YqfD"/>
    <property type="match status" value="1"/>
</dbReference>
<accession>A0A8J4M1M9</accession>
<dbReference type="Proteomes" id="UP000677918">
    <property type="component" value="Unassembled WGS sequence"/>
</dbReference>
<dbReference type="AlphaFoldDB" id="A0A8J4M1M9"/>
<protein>
    <submittedName>
        <fullName evidence="1">Sporulation protein YqfD</fullName>
    </submittedName>
</protein>
<name>A0A8J4M1M9_9BACL</name>
<organism evidence="1 2">
    <name type="scientific">Xylanibacillus composti</name>
    <dbReference type="NCBI Taxonomy" id="1572762"/>
    <lineage>
        <taxon>Bacteria</taxon>
        <taxon>Bacillati</taxon>
        <taxon>Bacillota</taxon>
        <taxon>Bacilli</taxon>
        <taxon>Bacillales</taxon>
        <taxon>Paenibacillaceae</taxon>
        <taxon>Xylanibacillus</taxon>
    </lineage>
</organism>